<dbReference type="PROSITE" id="PS50056">
    <property type="entry name" value="TYR_PHOSPHATASE_2"/>
    <property type="match status" value="1"/>
</dbReference>
<protein>
    <submittedName>
        <fullName evidence="10">Uncharacterized protein</fullName>
    </submittedName>
</protein>
<reference evidence="10" key="1">
    <citation type="submission" date="2022-03" db="EMBL/GenBank/DDBJ databases">
        <authorList>
            <person name="Martin C."/>
        </authorList>
    </citation>
    <scope>NUCLEOTIDE SEQUENCE</scope>
</reference>
<dbReference type="SMART" id="SM00060">
    <property type="entry name" value="FN3"/>
    <property type="match status" value="1"/>
</dbReference>
<dbReference type="Gene3D" id="2.60.40.10">
    <property type="entry name" value="Immunoglobulins"/>
    <property type="match status" value="1"/>
</dbReference>
<dbReference type="OrthoDB" id="6058203at2759"/>
<evidence type="ECO:0000256" key="3">
    <source>
        <dbReference type="ARBA" id="ARBA00022729"/>
    </source>
</evidence>
<dbReference type="SMART" id="SM00194">
    <property type="entry name" value="PTPc"/>
    <property type="match status" value="1"/>
</dbReference>
<name>A0A8J1UL22_OWEFU</name>
<dbReference type="InterPro" id="IPR029021">
    <property type="entry name" value="Prot-tyrosine_phosphatase-like"/>
</dbReference>
<dbReference type="PROSITE" id="PS50055">
    <property type="entry name" value="TYR_PHOSPHATASE_PTP"/>
    <property type="match status" value="2"/>
</dbReference>
<dbReference type="PRINTS" id="PR00700">
    <property type="entry name" value="PRTYPHPHTASE"/>
</dbReference>
<evidence type="ECO:0000256" key="6">
    <source>
        <dbReference type="ARBA" id="ARBA00022989"/>
    </source>
</evidence>
<dbReference type="Pfam" id="PF23144">
    <property type="entry name" value="Fn3_PTPRU"/>
    <property type="match status" value="1"/>
</dbReference>
<keyword evidence="7" id="KW-0472">Membrane</keyword>
<comment type="caution">
    <text evidence="10">The sequence shown here is derived from an EMBL/GenBank/DDBJ whole genome shotgun (WGS) entry which is preliminary data.</text>
</comment>
<dbReference type="SUPFAM" id="SSF52799">
    <property type="entry name" value="(Phosphotyrosine protein) phosphatases II"/>
    <property type="match status" value="2"/>
</dbReference>
<keyword evidence="11" id="KW-1185">Reference proteome</keyword>
<keyword evidence="6" id="KW-1133">Transmembrane helix</keyword>
<evidence type="ECO:0000256" key="9">
    <source>
        <dbReference type="ARBA" id="ARBA00051722"/>
    </source>
</evidence>
<dbReference type="AlphaFoldDB" id="A0A8J1UL22"/>
<dbReference type="InterPro" id="IPR013783">
    <property type="entry name" value="Ig-like_fold"/>
</dbReference>
<evidence type="ECO:0000256" key="5">
    <source>
        <dbReference type="ARBA" id="ARBA00022912"/>
    </source>
</evidence>
<proteinExistence type="predicted"/>
<dbReference type="EMBL" id="CAIIXF020000007">
    <property type="protein sequence ID" value="CAH1787964.1"/>
    <property type="molecule type" value="Genomic_DNA"/>
</dbReference>
<comment type="subcellular location">
    <subcellularLocation>
        <location evidence="1">Membrane</location>
        <topology evidence="1">Single-pass type I membrane protein</topology>
    </subcellularLocation>
</comment>
<organism evidence="10 11">
    <name type="scientific">Owenia fusiformis</name>
    <name type="common">Polychaete worm</name>
    <dbReference type="NCBI Taxonomy" id="6347"/>
    <lineage>
        <taxon>Eukaryota</taxon>
        <taxon>Metazoa</taxon>
        <taxon>Spiralia</taxon>
        <taxon>Lophotrochozoa</taxon>
        <taxon>Annelida</taxon>
        <taxon>Polychaeta</taxon>
        <taxon>Sedentaria</taxon>
        <taxon>Canalipalpata</taxon>
        <taxon>Sabellida</taxon>
        <taxon>Oweniida</taxon>
        <taxon>Oweniidae</taxon>
        <taxon>Owenia</taxon>
    </lineage>
</organism>
<dbReference type="GO" id="GO:0016020">
    <property type="term" value="C:membrane"/>
    <property type="evidence" value="ECO:0007669"/>
    <property type="project" value="UniProtKB-SubCell"/>
</dbReference>
<dbReference type="PANTHER" id="PTHR19134:SF449">
    <property type="entry name" value="TYROSINE-PROTEIN PHOSPHATASE 1"/>
    <property type="match status" value="1"/>
</dbReference>
<dbReference type="PROSITE" id="PS50853">
    <property type="entry name" value="FN3"/>
    <property type="match status" value="1"/>
</dbReference>
<keyword evidence="5" id="KW-0904">Protein phosphatase</keyword>
<dbReference type="PANTHER" id="PTHR19134">
    <property type="entry name" value="RECEPTOR-TYPE TYROSINE-PROTEIN PHOSPHATASE"/>
    <property type="match status" value="1"/>
</dbReference>
<dbReference type="CDD" id="cd00063">
    <property type="entry name" value="FN3"/>
    <property type="match status" value="1"/>
</dbReference>
<dbReference type="InterPro" id="IPR003961">
    <property type="entry name" value="FN3_dom"/>
</dbReference>
<evidence type="ECO:0000256" key="8">
    <source>
        <dbReference type="ARBA" id="ARBA00023180"/>
    </source>
</evidence>
<keyword evidence="8" id="KW-0325">Glycoprotein</keyword>
<evidence type="ECO:0000313" key="10">
    <source>
        <dbReference type="EMBL" id="CAH1787964.1"/>
    </source>
</evidence>
<dbReference type="Pfam" id="PF00102">
    <property type="entry name" value="Y_phosphatase"/>
    <property type="match status" value="2"/>
</dbReference>
<dbReference type="Pfam" id="PF00041">
    <property type="entry name" value="fn3"/>
    <property type="match status" value="1"/>
</dbReference>
<keyword evidence="2" id="KW-0812">Transmembrane</keyword>
<dbReference type="CDD" id="cd00047">
    <property type="entry name" value="PTPc"/>
    <property type="match status" value="1"/>
</dbReference>
<keyword evidence="4" id="KW-0378">Hydrolase</keyword>
<dbReference type="InterPro" id="IPR000242">
    <property type="entry name" value="PTP_cat"/>
</dbReference>
<evidence type="ECO:0000256" key="2">
    <source>
        <dbReference type="ARBA" id="ARBA00022692"/>
    </source>
</evidence>
<dbReference type="Gene3D" id="3.90.190.10">
    <property type="entry name" value="Protein tyrosine phosphatase superfamily"/>
    <property type="match status" value="2"/>
</dbReference>
<sequence>MDVILRYMLPTIIILAILSQPVLSQISTTQPTKASTTEAEVLSKGELPSVFNLQREARTVSTITVAWSITTDDVLFYRITCSLKQSTFPISQDPNTTLTNGSKTSHTIDNLYHAALYEISVTAGNRYGSGNAKSIEVWTDIEKPPAPPIPRILSDEIFETNFTMSLEPVGSMTTGPLSGFLVVIEKMEPDGKNSNFVSTNSEDTLVNYTEAERLDLNHYITAEILFIQLQLPAKFIIGDLALYNGYFNAPLQPDTPYNVHFGVISRLDNSEKITFCDPVEVTTSESNEKPYVVHEDDDSNTVVIIAVSASTGVIILIIITIIVVVMLRKYKFKKSESDNKNNSLIADSMLESRYTLKSVAELTLTTDKVRQKMEGILKHKTIVNDPSENLYIHNEAHKSRQRLQKKKSLSNGINIADLETEKENDHMKQLTAEFAQLKIDTIQNISDTSIVASIPENIDKNPFGSRFLPFDGHRVKVGDTNDPHYDYINATHVEIKRSNCEGILTVIAMPNTMELFWTMLYEQEVETLVSLDDNPFEDFKETVSYNTFRVNLTSENQFADFTKRTFVVYCERSQETRQLTQWQYNTWTKGGIPEETFAFIEFISLVMRGAISDAPIVVESLDGVGRTGMFWALVLLREQGQKTGKINVPKCVQKLRTFNQYYVKTNKQYVFIYQAIIEIFRMGYTHLPRLKMKASIKNITANHPETGISHMRKQYDFIYGTPHVDSMYGTPHVDNPVNDLEYMNSHCNYKQFAITQKDFMENIIELSYEAETKCIILLDDTFEDEVAELEGVNKKTLNHGIYTVKYIRNTKLSNWNIKTWNMKIRTMENPTMKQILLIKTDNWSANNKCPPIQTILNLIQIVDNKTRNSPYPVMINTILGLDRAALVVGMLSIYQRLKHHDQTSIYIANMIMKQSIPQLHLYWGQYKYFYKATAEIEFN</sequence>
<evidence type="ECO:0000256" key="7">
    <source>
        <dbReference type="ARBA" id="ARBA00023136"/>
    </source>
</evidence>
<evidence type="ECO:0000256" key="1">
    <source>
        <dbReference type="ARBA" id="ARBA00004479"/>
    </source>
</evidence>
<dbReference type="InterPro" id="IPR057598">
    <property type="entry name" value="Fn3_PTPRU"/>
</dbReference>
<accession>A0A8J1UL22</accession>
<dbReference type="InterPro" id="IPR036116">
    <property type="entry name" value="FN3_sf"/>
</dbReference>
<dbReference type="SUPFAM" id="SSF49265">
    <property type="entry name" value="Fibronectin type III"/>
    <property type="match status" value="1"/>
</dbReference>
<dbReference type="InterPro" id="IPR000387">
    <property type="entry name" value="Tyr_Pase_dom"/>
</dbReference>
<keyword evidence="3" id="KW-0732">Signal</keyword>
<dbReference type="SMART" id="SM00404">
    <property type="entry name" value="PTPc_motif"/>
    <property type="match status" value="2"/>
</dbReference>
<dbReference type="Proteomes" id="UP000749559">
    <property type="component" value="Unassembled WGS sequence"/>
</dbReference>
<dbReference type="InterPro" id="IPR050348">
    <property type="entry name" value="Protein-Tyr_Phosphatase"/>
</dbReference>
<comment type="catalytic activity">
    <reaction evidence="9">
        <text>O-phospho-L-tyrosyl-[protein] + H2O = L-tyrosyl-[protein] + phosphate</text>
        <dbReference type="Rhea" id="RHEA:10684"/>
        <dbReference type="Rhea" id="RHEA-COMP:10136"/>
        <dbReference type="Rhea" id="RHEA-COMP:20101"/>
        <dbReference type="ChEBI" id="CHEBI:15377"/>
        <dbReference type="ChEBI" id="CHEBI:43474"/>
        <dbReference type="ChEBI" id="CHEBI:46858"/>
        <dbReference type="ChEBI" id="CHEBI:61978"/>
        <dbReference type="EC" id="3.1.3.48"/>
    </reaction>
</comment>
<gene>
    <name evidence="10" type="ORF">OFUS_LOCUS13577</name>
</gene>
<evidence type="ECO:0000313" key="11">
    <source>
        <dbReference type="Proteomes" id="UP000749559"/>
    </source>
</evidence>
<evidence type="ECO:0000256" key="4">
    <source>
        <dbReference type="ARBA" id="ARBA00022801"/>
    </source>
</evidence>
<dbReference type="InterPro" id="IPR003595">
    <property type="entry name" value="Tyr_Pase_cat"/>
</dbReference>
<dbReference type="GO" id="GO:0004725">
    <property type="term" value="F:protein tyrosine phosphatase activity"/>
    <property type="evidence" value="ECO:0007669"/>
    <property type="project" value="UniProtKB-EC"/>
</dbReference>